<dbReference type="SUPFAM" id="SSF81606">
    <property type="entry name" value="PP2C-like"/>
    <property type="match status" value="1"/>
</dbReference>
<dbReference type="RefSeq" id="WP_021737961.1">
    <property type="nucleotide sequence ID" value="NZ_CABKSU010000018.1"/>
</dbReference>
<organism evidence="2 3">
    <name type="scientific">Eubacterium ramulus</name>
    <dbReference type="NCBI Taxonomy" id="39490"/>
    <lineage>
        <taxon>Bacteria</taxon>
        <taxon>Bacillati</taxon>
        <taxon>Bacillota</taxon>
        <taxon>Clostridia</taxon>
        <taxon>Eubacteriales</taxon>
        <taxon>Eubacteriaceae</taxon>
        <taxon>Eubacterium</taxon>
    </lineage>
</organism>
<evidence type="ECO:0000259" key="1">
    <source>
        <dbReference type="PROSITE" id="PS51746"/>
    </source>
</evidence>
<feature type="domain" description="PPM-type phosphatase" evidence="1">
    <location>
        <begin position="4"/>
        <end position="255"/>
    </location>
</feature>
<dbReference type="SMART" id="SM00331">
    <property type="entry name" value="PP2C_SIG"/>
    <property type="match status" value="1"/>
</dbReference>
<gene>
    <name evidence="2" type="ORF">ERS852448_00976</name>
</gene>
<dbReference type="AlphaFoldDB" id="A0A173SI07"/>
<dbReference type="EMBL" id="CYYA01000005">
    <property type="protein sequence ID" value="CUM89850.1"/>
    <property type="molecule type" value="Genomic_DNA"/>
</dbReference>
<dbReference type="STRING" id="39490.ERS852448_00976"/>
<dbReference type="GO" id="GO:0016787">
    <property type="term" value="F:hydrolase activity"/>
    <property type="evidence" value="ECO:0007669"/>
    <property type="project" value="UniProtKB-KW"/>
</dbReference>
<dbReference type="OrthoDB" id="9801841at2"/>
<name>A0A173SI07_EUBRA</name>
<dbReference type="InterPro" id="IPR036457">
    <property type="entry name" value="PPM-type-like_dom_sf"/>
</dbReference>
<dbReference type="SMART" id="SM00332">
    <property type="entry name" value="PP2Cc"/>
    <property type="match status" value="1"/>
</dbReference>
<sequence length="256" mass="28773">MNFLISANTDIGTLKKTNQDSVLIKKIHTCQGEMVFAVLCDGMGGLEKGEVASAAVVRAFEQWVNTELPLMCGQVLEERKIRTDWELIIKEMNREIAEYGKQQGICLGTTVVVFLITQIRYFALNVGDSRLYELTDTALRQLTTDHTFVGREMAMGRMTPEDARKDRRRNVLLQCVGASEAVYPEFLFGTPVSESVYLLCSDGFRHEISSDEMIQALKPSVLIKKQAMDETTTSLIELLKQRGERDNITAALVRVL</sequence>
<accession>A0A173SI07</accession>
<protein>
    <recommendedName>
        <fullName evidence="1">PPM-type phosphatase domain-containing protein</fullName>
    </recommendedName>
</protein>
<dbReference type="InterPro" id="IPR001932">
    <property type="entry name" value="PPM-type_phosphatase-like_dom"/>
</dbReference>
<dbReference type="Pfam" id="PF13672">
    <property type="entry name" value="PP2C_2"/>
    <property type="match status" value="1"/>
</dbReference>
<dbReference type="Gene3D" id="3.60.40.10">
    <property type="entry name" value="PPM-type phosphatase domain"/>
    <property type="match status" value="1"/>
</dbReference>
<evidence type="ECO:0000313" key="2">
    <source>
        <dbReference type="EMBL" id="CUM89850.1"/>
    </source>
</evidence>
<proteinExistence type="predicted"/>
<dbReference type="PROSITE" id="PS51746">
    <property type="entry name" value="PPM_2"/>
    <property type="match status" value="1"/>
</dbReference>
<keyword evidence="2" id="KW-0378">Hydrolase</keyword>
<dbReference type="Proteomes" id="UP000095492">
    <property type="component" value="Unassembled WGS sequence"/>
</dbReference>
<dbReference type="GeneID" id="42785533"/>
<reference evidence="2 3" key="1">
    <citation type="submission" date="2015-09" db="EMBL/GenBank/DDBJ databases">
        <authorList>
            <consortium name="Pathogen Informatics"/>
        </authorList>
    </citation>
    <scope>NUCLEOTIDE SEQUENCE [LARGE SCALE GENOMIC DNA]</scope>
    <source>
        <strain evidence="2 3">2789STDY5608891</strain>
    </source>
</reference>
<dbReference type="CDD" id="cd00143">
    <property type="entry name" value="PP2Cc"/>
    <property type="match status" value="1"/>
</dbReference>
<evidence type="ECO:0000313" key="3">
    <source>
        <dbReference type="Proteomes" id="UP000095492"/>
    </source>
</evidence>